<name>A0A2M8LHE0_9BACT</name>
<sequence>MPDPKLFRPADALVFRSLPAQFVIIREMRRRYDEFKLLGYSSKSAFYYAFVLSNTNKHGVSTDLGAEAFQRELITLLGVAQDIVEYMIDQRFRPFRERIAFHNTVANCLDPIQMLLMATDDPGSHADRLVRRRHFEAGRQLGIALQLFSISSVDPEASVPDDLARIEQLSWIRLFDTGVSENLWVLATLHQDPSMGGRTKDVRVFTSTKEKTHALKQMRRRGLRVQGNQLSCRVAIVKGMRYYIYAINRRKRLLSTLMKLERGRPYSDRRGWKYVVVAVETPKGLRSATPADAKRFSEHTRQFLWNYPLVEEVDESAPNPDSDSRYRDEKILGRFERADNGRIIAGPAEQMVTSIGPHIDTLVATDGQLNHTIYSARKALKYLADLWFPFRRGPYDEIPDFRLPGYGVAWDKPYFRDQLEAWWHTQL</sequence>
<dbReference type="AlphaFoldDB" id="A0A2M8LHE0"/>
<comment type="caution">
    <text evidence="1">The sequence shown here is derived from an EMBL/GenBank/DDBJ whole genome shotgun (WGS) entry which is preliminary data.</text>
</comment>
<accession>A0A2M8LHE0</accession>
<organism evidence="1 2">
    <name type="scientific">Candidatus Uhrbacteria bacterium CG10_big_fil_rev_8_21_14_0_10_48_16</name>
    <dbReference type="NCBI Taxonomy" id="1975038"/>
    <lineage>
        <taxon>Bacteria</taxon>
        <taxon>Candidatus Uhriibacteriota</taxon>
    </lineage>
</organism>
<gene>
    <name evidence="1" type="ORF">COV05_02445</name>
</gene>
<dbReference type="Proteomes" id="UP000231436">
    <property type="component" value="Unassembled WGS sequence"/>
</dbReference>
<evidence type="ECO:0000313" key="2">
    <source>
        <dbReference type="Proteomes" id="UP000231436"/>
    </source>
</evidence>
<protein>
    <submittedName>
        <fullName evidence="1">Uncharacterized protein</fullName>
    </submittedName>
</protein>
<proteinExistence type="predicted"/>
<dbReference type="EMBL" id="PFEU01000009">
    <property type="protein sequence ID" value="PJE76859.1"/>
    <property type="molecule type" value="Genomic_DNA"/>
</dbReference>
<evidence type="ECO:0000313" key="1">
    <source>
        <dbReference type="EMBL" id="PJE76859.1"/>
    </source>
</evidence>
<reference evidence="2" key="1">
    <citation type="submission" date="2017-09" db="EMBL/GenBank/DDBJ databases">
        <title>Depth-based differentiation of microbial function through sediment-hosted aquifers and enrichment of novel symbionts in the deep terrestrial subsurface.</title>
        <authorList>
            <person name="Probst A.J."/>
            <person name="Ladd B."/>
            <person name="Jarett J.K."/>
            <person name="Geller-Mcgrath D.E."/>
            <person name="Sieber C.M.K."/>
            <person name="Emerson J.B."/>
            <person name="Anantharaman K."/>
            <person name="Thomas B.C."/>
            <person name="Malmstrom R."/>
            <person name="Stieglmeier M."/>
            <person name="Klingl A."/>
            <person name="Woyke T."/>
            <person name="Ryan C.M."/>
            <person name="Banfield J.F."/>
        </authorList>
    </citation>
    <scope>NUCLEOTIDE SEQUENCE [LARGE SCALE GENOMIC DNA]</scope>
</reference>